<comment type="caution">
    <text evidence="2">The sequence shown here is derived from an EMBL/GenBank/DDBJ whole genome shotgun (WGS) entry which is preliminary data.</text>
</comment>
<organism evidence="2 3">
    <name type="scientific">Paludisphaera mucosa</name>
    <dbReference type="NCBI Taxonomy" id="3030827"/>
    <lineage>
        <taxon>Bacteria</taxon>
        <taxon>Pseudomonadati</taxon>
        <taxon>Planctomycetota</taxon>
        <taxon>Planctomycetia</taxon>
        <taxon>Isosphaerales</taxon>
        <taxon>Isosphaeraceae</taxon>
        <taxon>Paludisphaera</taxon>
    </lineage>
</organism>
<accession>A0ABT6F7N1</accession>
<reference evidence="2 3" key="1">
    <citation type="submission" date="2023-03" db="EMBL/GenBank/DDBJ databases">
        <title>Paludisphaera mucosa sp. nov. a novel planctomycete from northern fen.</title>
        <authorList>
            <person name="Ivanova A."/>
        </authorList>
    </citation>
    <scope>NUCLEOTIDE SEQUENCE [LARGE SCALE GENOMIC DNA]</scope>
    <source>
        <strain evidence="2 3">Pla2</strain>
    </source>
</reference>
<dbReference type="SUPFAM" id="SSF51445">
    <property type="entry name" value="(Trans)glycosidases"/>
    <property type="match status" value="1"/>
</dbReference>
<sequence>MRTKRLVAVLALSLFSTASRAEEPVATPVDASTIRGKVFCGYQGWFRCPGDADGGGWVHWSRRVDRLDEQDLTFEMWPDVAELGGEATSAAPGFVLPDGKPSRLFSAATPRTVLRHFEWMRTYGIDGAFLQHFFVDLPGGPFADREASRRRVLESVAKAAEKTGRGWAISFDLAGMPADAIFDLLTTEWRRLVAERVVERPGYLHEAGKPVVQVWGFYRDNASNRMTPSWADRLIDFFKAEGPLQAYLMGGGDWNWREAPADWRAFVLRFDAYSPWNIGNWSRDEDGLVHASTGWWRDDKALCEAHGVFWLPVVYPGFGWDNLTRRPSGSSSIPGRGGAFYWKQFHQLAGLGASSACVAMFDEVDEGTAVYKVTNEPPRPGRFLTFEGLPSDWYNRLTGEGAKVVRGERTSQAAIPIPPRRTRTSLHLPARSFNPRDAMTFLLLMSTALLAVPLEAPSLEPVAPSTFHVAPDAPATLEWKRSGTLAGEPLDYRVRDYRGSEETEGKAVAAAGGVRIERAFPQGYHEIEFPSTSQRFGVLALPKPDGTPDPFFAMDAGLSWLVQDDEARDELVAFAKGAGFAMMRERLTWGAIEPAVDRWDWQSGARFERLRESYHRAGIPILEISHDAPAWAGRVGKYPRDLPATAAAWQAVGRRWDRFWGGVEIWNEPEISFGADMPGDQYTAYGKAVSFGLRRAGTHAPIVGGVMSHYTPEFLRTCVESGMLERVDAFSFHDYGPALAFEDVNARFREWLRASGHGDMPLWITECGWPWKRGPERPPADQDRGSASQIVMKAVEARACGVERFFTFVYPFYEENTSNFSVMDRCATPLRSVAAYAQAIHALKGLSYRGDLRRDDPRLTRARVFADNARAVAVLYSTAPEAELREPIRLDAVPSRVEAADGRATPIRDGRFSLDDGLAFAWFDAATIAPLIEPQSRAKGLNPGLVRVARAEPSPIVLRHRFDPAVATPTSMGYHLKAGVTVLPVVVEVINLGDATETLDVSLKIGRPKNSGDPIRRVQVGPRSEVDVEWKVDAAGAFADFAPLRVFVTARSEKSERDRLSLAFLGEPKLEQALAHLGRSERLPIEDLDRWSDNIGQGGKMRMEAAKPAGWHLVCEHAPKADRWVYPYFRLPNSVDLIGAQALVVRARSKRPGDVRFFLWEGETGVGYINGTSLIPADGEWHVTRLDLDALDRSNANAPDPNSKLDRGLVRKISVGLNSDVDAGDLEVSDLYVAW</sequence>
<dbReference type="RefSeq" id="WP_277859769.1">
    <property type="nucleotide sequence ID" value="NZ_JARRAG010000001.1"/>
</dbReference>
<evidence type="ECO:0000313" key="3">
    <source>
        <dbReference type="Proteomes" id="UP001216907"/>
    </source>
</evidence>
<dbReference type="Proteomes" id="UP001216907">
    <property type="component" value="Unassembled WGS sequence"/>
</dbReference>
<protein>
    <recommendedName>
        <fullName evidence="4">Asl1-like glycosyl hydrolase catalytic domain-containing protein</fullName>
    </recommendedName>
</protein>
<dbReference type="PANTHER" id="PTHR12631:SF10">
    <property type="entry name" value="BETA-XYLOSIDASE-LIKE PROTEIN-RELATED"/>
    <property type="match status" value="1"/>
</dbReference>
<dbReference type="Gene3D" id="3.20.20.80">
    <property type="entry name" value="Glycosidases"/>
    <property type="match status" value="2"/>
</dbReference>
<gene>
    <name evidence="2" type="ORF">PZE19_06545</name>
</gene>
<feature type="signal peptide" evidence="1">
    <location>
        <begin position="1"/>
        <end position="21"/>
    </location>
</feature>
<dbReference type="InterPro" id="IPR017853">
    <property type="entry name" value="GH"/>
</dbReference>
<dbReference type="EMBL" id="JARRAG010000001">
    <property type="protein sequence ID" value="MDG3003418.1"/>
    <property type="molecule type" value="Genomic_DNA"/>
</dbReference>
<name>A0ABT6F7N1_9BACT</name>
<evidence type="ECO:0000313" key="2">
    <source>
        <dbReference type="EMBL" id="MDG3003418.1"/>
    </source>
</evidence>
<keyword evidence="1" id="KW-0732">Signal</keyword>
<evidence type="ECO:0008006" key="4">
    <source>
        <dbReference type="Google" id="ProtNLM"/>
    </source>
</evidence>
<feature type="chain" id="PRO_5045210531" description="Asl1-like glycosyl hydrolase catalytic domain-containing protein" evidence="1">
    <location>
        <begin position="22"/>
        <end position="1235"/>
    </location>
</feature>
<dbReference type="CDD" id="cd11576">
    <property type="entry name" value="GH99_GH71_like_2"/>
    <property type="match status" value="1"/>
</dbReference>
<evidence type="ECO:0000256" key="1">
    <source>
        <dbReference type="SAM" id="SignalP"/>
    </source>
</evidence>
<proteinExistence type="predicted"/>
<dbReference type="PANTHER" id="PTHR12631">
    <property type="entry name" value="ALPHA-L-IDURONIDASE"/>
    <property type="match status" value="1"/>
</dbReference>
<keyword evidence="3" id="KW-1185">Reference proteome</keyword>
<dbReference type="InterPro" id="IPR051923">
    <property type="entry name" value="Glycosyl_Hydrolase_39"/>
</dbReference>